<organism evidence="4 5">
    <name type="scientific">Neiella marina</name>
    <dbReference type="NCBI Taxonomy" id="508461"/>
    <lineage>
        <taxon>Bacteria</taxon>
        <taxon>Pseudomonadati</taxon>
        <taxon>Pseudomonadota</taxon>
        <taxon>Gammaproteobacteria</taxon>
        <taxon>Alteromonadales</taxon>
        <taxon>Echinimonadaceae</taxon>
        <taxon>Neiella</taxon>
    </lineage>
</organism>
<evidence type="ECO:0000313" key="4">
    <source>
        <dbReference type="EMBL" id="GGA65846.1"/>
    </source>
</evidence>
<name>A0A8J2U274_9GAMM</name>
<keyword evidence="5" id="KW-1185">Reference proteome</keyword>
<dbReference type="Pfam" id="PF00571">
    <property type="entry name" value="CBS"/>
    <property type="match status" value="2"/>
</dbReference>
<dbReference type="PROSITE" id="PS51371">
    <property type="entry name" value="CBS"/>
    <property type="match status" value="2"/>
</dbReference>
<feature type="domain" description="CBS" evidence="3">
    <location>
        <begin position="75"/>
        <end position="130"/>
    </location>
</feature>
<keyword evidence="1 2" id="KW-0129">CBS domain</keyword>
<dbReference type="InterPro" id="IPR046342">
    <property type="entry name" value="CBS_dom_sf"/>
</dbReference>
<dbReference type="SUPFAM" id="SSF54631">
    <property type="entry name" value="CBS-domain pair"/>
    <property type="match status" value="1"/>
</dbReference>
<protein>
    <submittedName>
        <fullName evidence="4">Acetoin utilization protein AcuB</fullName>
    </submittedName>
</protein>
<evidence type="ECO:0000259" key="3">
    <source>
        <dbReference type="PROSITE" id="PS51371"/>
    </source>
</evidence>
<dbReference type="InterPro" id="IPR000644">
    <property type="entry name" value="CBS_dom"/>
</dbReference>
<dbReference type="Proteomes" id="UP000619743">
    <property type="component" value="Unassembled WGS sequence"/>
</dbReference>
<gene>
    <name evidence="4" type="ORF">GCM10011369_04220</name>
</gene>
<dbReference type="CDD" id="cd04584">
    <property type="entry name" value="CBS_pair_AcuB_like"/>
    <property type="match status" value="1"/>
</dbReference>
<dbReference type="InterPro" id="IPR051257">
    <property type="entry name" value="Diverse_CBS-Domain"/>
</dbReference>
<dbReference type="AlphaFoldDB" id="A0A8J2U274"/>
<dbReference type="SMART" id="SM00116">
    <property type="entry name" value="CBS"/>
    <property type="match status" value="2"/>
</dbReference>
<evidence type="ECO:0000256" key="2">
    <source>
        <dbReference type="PROSITE-ProRule" id="PRU00703"/>
    </source>
</evidence>
<sequence>MTMQVDEIMNTELFTLGPDALLSNAKHLMSEHPIRHIPVVDSDQQLLGIISQRDVLSHGGMDANEQDSAPVSSIMTDHPYTISSKTGVVQAARLLKRQRFGCLPVVDNGKLVGMVTGSDFVEVAIQLMTMAENVVPDPIDEL</sequence>
<dbReference type="RefSeq" id="WP_087504587.1">
    <property type="nucleotide sequence ID" value="NZ_BMDX01000002.1"/>
</dbReference>
<comment type="caution">
    <text evidence="4">The sequence shown here is derived from an EMBL/GenBank/DDBJ whole genome shotgun (WGS) entry which is preliminary data.</text>
</comment>
<dbReference type="EMBL" id="BMDX01000002">
    <property type="protein sequence ID" value="GGA65846.1"/>
    <property type="molecule type" value="Genomic_DNA"/>
</dbReference>
<feature type="domain" description="CBS" evidence="3">
    <location>
        <begin position="9"/>
        <end position="68"/>
    </location>
</feature>
<accession>A0A8J2U274</accession>
<dbReference type="PANTHER" id="PTHR43080">
    <property type="entry name" value="CBS DOMAIN-CONTAINING PROTEIN CBSX3, MITOCHONDRIAL"/>
    <property type="match status" value="1"/>
</dbReference>
<evidence type="ECO:0000256" key="1">
    <source>
        <dbReference type="ARBA" id="ARBA00023122"/>
    </source>
</evidence>
<reference evidence="5" key="1">
    <citation type="journal article" date="2019" name="Int. J. Syst. Evol. Microbiol.">
        <title>The Global Catalogue of Microorganisms (GCM) 10K type strain sequencing project: providing services to taxonomists for standard genome sequencing and annotation.</title>
        <authorList>
            <consortium name="The Broad Institute Genomics Platform"/>
            <consortium name="The Broad Institute Genome Sequencing Center for Infectious Disease"/>
            <person name="Wu L."/>
            <person name="Ma J."/>
        </authorList>
    </citation>
    <scope>NUCLEOTIDE SEQUENCE [LARGE SCALE GENOMIC DNA]</scope>
    <source>
        <strain evidence="5">CGMCC 1.10130</strain>
    </source>
</reference>
<dbReference type="OrthoDB" id="9802114at2"/>
<dbReference type="PANTHER" id="PTHR43080:SF2">
    <property type="entry name" value="CBS DOMAIN-CONTAINING PROTEIN"/>
    <property type="match status" value="1"/>
</dbReference>
<dbReference type="Gene3D" id="3.10.580.10">
    <property type="entry name" value="CBS-domain"/>
    <property type="match status" value="1"/>
</dbReference>
<proteinExistence type="predicted"/>
<evidence type="ECO:0000313" key="5">
    <source>
        <dbReference type="Proteomes" id="UP000619743"/>
    </source>
</evidence>